<dbReference type="OrthoDB" id="427711at2759"/>
<proteinExistence type="predicted"/>
<dbReference type="SUPFAM" id="SSF52113">
    <property type="entry name" value="BRCT domain"/>
    <property type="match status" value="1"/>
</dbReference>
<evidence type="ECO:0000313" key="4">
    <source>
        <dbReference type="Proteomes" id="UP000758155"/>
    </source>
</evidence>
<protein>
    <recommendedName>
        <fullName evidence="2">BRCT domain-containing protein</fullName>
    </recommendedName>
</protein>
<accession>A0A9P5BXA6</accession>
<evidence type="ECO:0000313" key="3">
    <source>
        <dbReference type="EMBL" id="KAF3033022.1"/>
    </source>
</evidence>
<feature type="compositionally biased region" description="Low complexity" evidence="1">
    <location>
        <begin position="36"/>
        <end position="51"/>
    </location>
</feature>
<name>A0A9P5BXA6_9PLEO</name>
<evidence type="ECO:0000256" key="1">
    <source>
        <dbReference type="SAM" id="MobiDB-lite"/>
    </source>
</evidence>
<comment type="caution">
    <text evidence="3">The sequence shown here is derived from an EMBL/GenBank/DDBJ whole genome shotgun (WGS) entry which is preliminary data.</text>
</comment>
<reference evidence="3" key="1">
    <citation type="submission" date="2019-04" db="EMBL/GenBank/DDBJ databases">
        <title>Sequencing of skin fungus with MAO and IRED activity.</title>
        <authorList>
            <person name="Marsaioli A.J."/>
            <person name="Bonatto J.M.C."/>
            <person name="Reis Junior O."/>
        </authorList>
    </citation>
    <scope>NUCLEOTIDE SEQUENCE</scope>
    <source>
        <strain evidence="3">28M1</strain>
    </source>
</reference>
<feature type="domain" description="BRCT" evidence="2">
    <location>
        <begin position="185"/>
        <end position="290"/>
    </location>
</feature>
<keyword evidence="4" id="KW-1185">Reference proteome</keyword>
<dbReference type="AlphaFoldDB" id="A0A9P5BXA6"/>
<dbReference type="Proteomes" id="UP000758155">
    <property type="component" value="Unassembled WGS sequence"/>
</dbReference>
<sequence length="316" mass="33468">MSNLGSDNGLKPTHDDDDCFAPPSSAQVSFSERVTKSNTPASPATAAPPKRTFFDPWNSSSTGHQRAENRLSGSTSWRASRSLKLGEQYKGGLSGGGRRVADTVGTGSEDFGKDGRRANGSWEKGAKGLRTGGQKSLADVWSASKAGKKIPPVEKSLQALRDLADEQVFESDLCDDNLESPAAPQAKQIFTGLCFYLNGSTAPLVSDHKLKHMLSAHGANHSIALGRRTVTHVILGTANANGGYGGGLAATKIQKEVARTGGNAVKFITVEWVLESIKAGRRLPESHFAPLKLAQKTQGSVFGMLSRSNAAKTAHR</sequence>
<dbReference type="PROSITE" id="PS50172">
    <property type="entry name" value="BRCT"/>
    <property type="match status" value="1"/>
</dbReference>
<dbReference type="EMBL" id="SWKV01000088">
    <property type="protein sequence ID" value="KAF3033022.1"/>
    <property type="molecule type" value="Genomic_DNA"/>
</dbReference>
<organism evidence="3 4">
    <name type="scientific">Didymella heteroderae</name>
    <dbReference type="NCBI Taxonomy" id="1769908"/>
    <lineage>
        <taxon>Eukaryota</taxon>
        <taxon>Fungi</taxon>
        <taxon>Dikarya</taxon>
        <taxon>Ascomycota</taxon>
        <taxon>Pezizomycotina</taxon>
        <taxon>Dothideomycetes</taxon>
        <taxon>Pleosporomycetidae</taxon>
        <taxon>Pleosporales</taxon>
        <taxon>Pleosporineae</taxon>
        <taxon>Didymellaceae</taxon>
        <taxon>Didymella</taxon>
    </lineage>
</organism>
<gene>
    <name evidence="3" type="ORF">E8E12_001362</name>
</gene>
<dbReference type="Gene3D" id="3.40.50.10190">
    <property type="entry name" value="BRCT domain"/>
    <property type="match status" value="1"/>
</dbReference>
<evidence type="ECO:0000259" key="2">
    <source>
        <dbReference type="PROSITE" id="PS50172"/>
    </source>
</evidence>
<dbReference type="InterPro" id="IPR036420">
    <property type="entry name" value="BRCT_dom_sf"/>
</dbReference>
<dbReference type="InterPro" id="IPR001357">
    <property type="entry name" value="BRCT_dom"/>
</dbReference>
<feature type="region of interest" description="Disordered" evidence="1">
    <location>
        <begin position="1"/>
        <end position="130"/>
    </location>
</feature>